<dbReference type="AlphaFoldDB" id="N1WHX0"/>
<keyword evidence="2" id="KW-1185">Reference proteome</keyword>
<proteinExistence type="predicted"/>
<evidence type="ECO:0000313" key="1">
    <source>
        <dbReference type="EMBL" id="EMY79871.1"/>
    </source>
</evidence>
<dbReference type="RefSeq" id="WP_003445595.1">
    <property type="nucleotide sequence ID" value="NZ_APLF01000033.1"/>
</dbReference>
<protein>
    <submittedName>
        <fullName evidence="1">Uncharacterized protein</fullName>
    </submittedName>
</protein>
<gene>
    <name evidence="1" type="ORF">pgond44_14768</name>
</gene>
<dbReference type="EMBL" id="APLF01000033">
    <property type="protein sequence ID" value="EMY79871.1"/>
    <property type="molecule type" value="Genomic_DNA"/>
</dbReference>
<name>N1WHX0_9FLAO</name>
<reference evidence="1 2" key="1">
    <citation type="journal article" date="2014" name="Genome Biol. Evol.">
        <title>Extensive gene acquisition in the extremely psychrophilic bacterial species Psychroflexus torquis and the link to sea-ice ecosystem specialism.</title>
        <authorList>
            <person name="Feng S."/>
            <person name="Powell S.M."/>
            <person name="Wilson R."/>
            <person name="Bowman J.P."/>
        </authorList>
    </citation>
    <scope>NUCLEOTIDE SEQUENCE [LARGE SCALE GENOMIC DNA]</scope>
    <source>
        <strain evidence="1 2">ACAM 44</strain>
    </source>
</reference>
<dbReference type="Proteomes" id="UP000012317">
    <property type="component" value="Unassembled WGS sequence"/>
</dbReference>
<comment type="caution">
    <text evidence="1">The sequence shown here is derived from an EMBL/GenBank/DDBJ whole genome shotgun (WGS) entry which is preliminary data.</text>
</comment>
<organism evidence="1 2">
    <name type="scientific">Psychroflexus gondwanensis ACAM 44</name>
    <dbReference type="NCBI Taxonomy" id="1189619"/>
    <lineage>
        <taxon>Bacteria</taxon>
        <taxon>Pseudomonadati</taxon>
        <taxon>Bacteroidota</taxon>
        <taxon>Flavobacteriia</taxon>
        <taxon>Flavobacteriales</taxon>
        <taxon>Flavobacteriaceae</taxon>
        <taxon>Psychroflexus</taxon>
    </lineage>
</organism>
<evidence type="ECO:0000313" key="2">
    <source>
        <dbReference type="Proteomes" id="UP000012317"/>
    </source>
</evidence>
<sequence>MEVRKQKSGEEGIKEQSTSETVCFAWRNRFCSFLRHKNKPSPQSFGDWFLPILRDWAMQKRKERVNDIESWINLITSNYFSIQFSIENHLPTKERRQARSDK</sequence>
<accession>N1WHX0</accession>